<gene>
    <name evidence="7" type="ORF">SLS58_011347</name>
</gene>
<keyword evidence="5 6" id="KW-0408">Iron</keyword>
<dbReference type="Proteomes" id="UP001521184">
    <property type="component" value="Unassembled WGS sequence"/>
</dbReference>
<keyword evidence="6" id="KW-0503">Monooxygenase</keyword>
<keyword evidence="6" id="KW-0560">Oxidoreductase</keyword>
<evidence type="ECO:0000256" key="3">
    <source>
        <dbReference type="ARBA" id="ARBA00022617"/>
    </source>
</evidence>
<accession>A0ABR3SZL9</accession>
<sequence>MFAAQLIALLLLAWATGRVIYNLFLHPLRDYPGPLLNRATPLPRMRARLAGRSPFQSHELHKRYGKVVRVSPNELSFCDGDAWKADIYGYGSKGSLPRDLRTTPRGNDGEPSLILTLDNEEHRQLRNVFTPAFSQRALKEQEALLLKYIALFADKVRERAAAAASPKSAVDISQFFNFATFDIMSDLAFGNPMGLLARAEYTDWVRNTFAGIKLFSIRAALSYYMPVVDVLMPLLLPRSLQAKRKAHMKYAADQVHARLARGGALAGRPDIWTLVLRAFDGSHDRVRLSLGQMESNASLFMVAGTETTATLLAGAVYLLATHPAAYARVAKEVRGTFAARDEMTLEALQSRLPFLVAVVEETLRLYPPVPDAQTRRVPPPGVEIAGKYVPGEATVFVTQYAAFRSKDNFAAPDEFCPERWMPEGEERFGGDERKAFQPFGVGPRNCLGMNLAYHEIRLLLSYLLWHFDFELCEESARWMDQKVYALWAKPPLMVKITPVPGRWKE</sequence>
<dbReference type="CDD" id="cd11058">
    <property type="entry name" value="CYP60B-like"/>
    <property type="match status" value="1"/>
</dbReference>
<dbReference type="PANTHER" id="PTHR24305">
    <property type="entry name" value="CYTOCHROME P450"/>
    <property type="match status" value="1"/>
</dbReference>
<evidence type="ECO:0000313" key="7">
    <source>
        <dbReference type="EMBL" id="KAL1632751.1"/>
    </source>
</evidence>
<dbReference type="Gene3D" id="1.10.630.10">
    <property type="entry name" value="Cytochrome P450"/>
    <property type="match status" value="1"/>
</dbReference>
<dbReference type="PROSITE" id="PS00086">
    <property type="entry name" value="CYTOCHROME_P450"/>
    <property type="match status" value="1"/>
</dbReference>
<protein>
    <recommendedName>
        <fullName evidence="9">Cytochrome p450</fullName>
    </recommendedName>
</protein>
<evidence type="ECO:0000256" key="6">
    <source>
        <dbReference type="RuleBase" id="RU000461"/>
    </source>
</evidence>
<dbReference type="EMBL" id="JAKEKT020000185">
    <property type="protein sequence ID" value="KAL1632751.1"/>
    <property type="molecule type" value="Genomic_DNA"/>
</dbReference>
<dbReference type="PANTHER" id="PTHR24305:SF210">
    <property type="entry name" value="CYTOCHROME P450 MONOOXYGENASE ASQL-RELATED"/>
    <property type="match status" value="1"/>
</dbReference>
<dbReference type="InterPro" id="IPR036396">
    <property type="entry name" value="Cyt_P450_sf"/>
</dbReference>
<evidence type="ECO:0000313" key="8">
    <source>
        <dbReference type="Proteomes" id="UP001521184"/>
    </source>
</evidence>
<comment type="cofactor">
    <cofactor evidence="1">
        <name>heme</name>
        <dbReference type="ChEBI" id="CHEBI:30413"/>
    </cofactor>
</comment>
<evidence type="ECO:0000256" key="5">
    <source>
        <dbReference type="ARBA" id="ARBA00023004"/>
    </source>
</evidence>
<evidence type="ECO:0000256" key="4">
    <source>
        <dbReference type="ARBA" id="ARBA00022723"/>
    </source>
</evidence>
<dbReference type="InterPro" id="IPR050121">
    <property type="entry name" value="Cytochrome_P450_monoxygenase"/>
</dbReference>
<comment type="caution">
    <text evidence="7">The sequence shown here is derived from an EMBL/GenBank/DDBJ whole genome shotgun (WGS) entry which is preliminary data.</text>
</comment>
<evidence type="ECO:0000256" key="2">
    <source>
        <dbReference type="ARBA" id="ARBA00010617"/>
    </source>
</evidence>
<organism evidence="7 8">
    <name type="scientific">Diplodia intermedia</name>
    <dbReference type="NCBI Taxonomy" id="856260"/>
    <lineage>
        <taxon>Eukaryota</taxon>
        <taxon>Fungi</taxon>
        <taxon>Dikarya</taxon>
        <taxon>Ascomycota</taxon>
        <taxon>Pezizomycotina</taxon>
        <taxon>Dothideomycetes</taxon>
        <taxon>Dothideomycetes incertae sedis</taxon>
        <taxon>Botryosphaeriales</taxon>
        <taxon>Botryosphaeriaceae</taxon>
        <taxon>Diplodia</taxon>
    </lineage>
</organism>
<comment type="similarity">
    <text evidence="2 6">Belongs to the cytochrome P450 family.</text>
</comment>
<keyword evidence="4 6" id="KW-0479">Metal-binding</keyword>
<name>A0ABR3SZL9_9PEZI</name>
<proteinExistence type="inferred from homology"/>
<dbReference type="InterPro" id="IPR001128">
    <property type="entry name" value="Cyt_P450"/>
</dbReference>
<dbReference type="InterPro" id="IPR017972">
    <property type="entry name" value="Cyt_P450_CS"/>
</dbReference>
<reference evidence="7 8" key="1">
    <citation type="journal article" date="2023" name="Plant Dis.">
        <title>First Report of Diplodia intermedia Causing Canker and Dieback Diseases on Apple Trees in Canada.</title>
        <authorList>
            <person name="Ellouze W."/>
            <person name="Ilyukhin E."/>
            <person name="Sulman M."/>
            <person name="Ali S."/>
        </authorList>
    </citation>
    <scope>NUCLEOTIDE SEQUENCE [LARGE SCALE GENOMIC DNA]</scope>
    <source>
        <strain evidence="7 8">M45-28</strain>
    </source>
</reference>
<dbReference type="PRINTS" id="PR00385">
    <property type="entry name" value="P450"/>
</dbReference>
<dbReference type="Pfam" id="PF00067">
    <property type="entry name" value="p450"/>
    <property type="match status" value="1"/>
</dbReference>
<keyword evidence="8" id="KW-1185">Reference proteome</keyword>
<evidence type="ECO:0000256" key="1">
    <source>
        <dbReference type="ARBA" id="ARBA00001971"/>
    </source>
</evidence>
<dbReference type="SUPFAM" id="SSF48264">
    <property type="entry name" value="Cytochrome P450"/>
    <property type="match status" value="1"/>
</dbReference>
<keyword evidence="3 6" id="KW-0349">Heme</keyword>
<evidence type="ECO:0008006" key="9">
    <source>
        <dbReference type="Google" id="ProtNLM"/>
    </source>
</evidence>
<dbReference type="InterPro" id="IPR002401">
    <property type="entry name" value="Cyt_P450_E_grp-I"/>
</dbReference>
<dbReference type="PRINTS" id="PR00463">
    <property type="entry name" value="EP450I"/>
</dbReference>